<comment type="caution">
    <text evidence="1">The sequence shown here is derived from an EMBL/GenBank/DDBJ whole genome shotgun (WGS) entry which is preliminary data.</text>
</comment>
<organism evidence="1 2">
    <name type="scientific">Pseudoglutamicibacter albus</name>
    <dbReference type="NCBI Taxonomy" id="98671"/>
    <lineage>
        <taxon>Bacteria</taxon>
        <taxon>Bacillati</taxon>
        <taxon>Actinomycetota</taxon>
        <taxon>Actinomycetes</taxon>
        <taxon>Micrococcales</taxon>
        <taxon>Micrococcaceae</taxon>
        <taxon>Pseudoglutamicibacter</taxon>
    </lineage>
</organism>
<evidence type="ECO:0000313" key="2">
    <source>
        <dbReference type="Proteomes" id="UP001180715"/>
    </source>
</evidence>
<dbReference type="EMBL" id="JAVDXX010000001">
    <property type="protein sequence ID" value="MDR7294655.1"/>
    <property type="molecule type" value="Genomic_DNA"/>
</dbReference>
<name>A0ABU1Z206_9MICC</name>
<evidence type="ECO:0000313" key="1">
    <source>
        <dbReference type="EMBL" id="MDR7294655.1"/>
    </source>
</evidence>
<dbReference type="Proteomes" id="UP001180715">
    <property type="component" value="Unassembled WGS sequence"/>
</dbReference>
<proteinExistence type="predicted"/>
<dbReference type="RefSeq" id="WP_156961750.1">
    <property type="nucleotide sequence ID" value="NZ_JAVDXX010000001.1"/>
</dbReference>
<sequence>MKFIFHVSDASRFLKVPHKHRAIESSEIEFAPNLLSGIPETIERHR</sequence>
<keyword evidence="2" id="KW-1185">Reference proteome</keyword>
<accession>A0ABU1Z206</accession>
<protein>
    <submittedName>
        <fullName evidence="1">Uncharacterized protein</fullName>
    </submittedName>
</protein>
<gene>
    <name evidence="1" type="ORF">J2S67_001923</name>
</gene>
<reference evidence="1" key="1">
    <citation type="submission" date="2023-07" db="EMBL/GenBank/DDBJ databases">
        <title>Sequencing the genomes of 1000 actinobacteria strains.</title>
        <authorList>
            <person name="Klenk H.-P."/>
        </authorList>
    </citation>
    <scope>NUCLEOTIDE SEQUENCE</scope>
    <source>
        <strain evidence="1">DSM 13068</strain>
    </source>
</reference>